<dbReference type="EMBL" id="CM046397">
    <property type="protein sequence ID" value="KAI8535217.1"/>
    <property type="molecule type" value="Genomic_DNA"/>
</dbReference>
<sequence length="115" mass="12507">MKSRQLFCYLWEEGKLSRLCGNVSGKLLLSLPVTARISPNVMRGDKVLFSLNCIAGIFCSGQGAGANSVVVFNAKLVFSLITEFFCECLFGYVPSLMAEAYDGANLLSVLLLDLQ</sequence>
<organism evidence="1 2">
    <name type="scientific">Rhododendron molle</name>
    <name type="common">Chinese azalea</name>
    <name type="synonym">Azalea mollis</name>
    <dbReference type="NCBI Taxonomy" id="49168"/>
    <lineage>
        <taxon>Eukaryota</taxon>
        <taxon>Viridiplantae</taxon>
        <taxon>Streptophyta</taxon>
        <taxon>Embryophyta</taxon>
        <taxon>Tracheophyta</taxon>
        <taxon>Spermatophyta</taxon>
        <taxon>Magnoliopsida</taxon>
        <taxon>eudicotyledons</taxon>
        <taxon>Gunneridae</taxon>
        <taxon>Pentapetalae</taxon>
        <taxon>asterids</taxon>
        <taxon>Ericales</taxon>
        <taxon>Ericaceae</taxon>
        <taxon>Ericoideae</taxon>
        <taxon>Rhodoreae</taxon>
        <taxon>Rhododendron</taxon>
    </lineage>
</organism>
<dbReference type="Proteomes" id="UP001062846">
    <property type="component" value="Chromosome 10"/>
</dbReference>
<reference evidence="1" key="1">
    <citation type="submission" date="2022-02" db="EMBL/GenBank/DDBJ databases">
        <title>Plant Genome Project.</title>
        <authorList>
            <person name="Zhang R.-G."/>
        </authorList>
    </citation>
    <scope>NUCLEOTIDE SEQUENCE</scope>
    <source>
        <strain evidence="1">AT1</strain>
    </source>
</reference>
<evidence type="ECO:0000313" key="2">
    <source>
        <dbReference type="Proteomes" id="UP001062846"/>
    </source>
</evidence>
<accession>A0ACC0M3R6</accession>
<evidence type="ECO:0000313" key="1">
    <source>
        <dbReference type="EMBL" id="KAI8535217.1"/>
    </source>
</evidence>
<name>A0ACC0M3R6_RHOML</name>
<protein>
    <submittedName>
        <fullName evidence="1">Uncharacterized protein</fullName>
    </submittedName>
</protein>
<gene>
    <name evidence="1" type="ORF">RHMOL_Rhmol10G0156700</name>
</gene>
<proteinExistence type="predicted"/>
<keyword evidence="2" id="KW-1185">Reference proteome</keyword>
<comment type="caution">
    <text evidence="1">The sequence shown here is derived from an EMBL/GenBank/DDBJ whole genome shotgun (WGS) entry which is preliminary data.</text>
</comment>